<keyword evidence="2" id="KW-0479">Metal-binding</keyword>
<dbReference type="GO" id="GO:0003938">
    <property type="term" value="F:IMP dehydrogenase activity"/>
    <property type="evidence" value="ECO:0007669"/>
    <property type="project" value="InterPro"/>
</dbReference>
<dbReference type="SMART" id="SM01240">
    <property type="entry name" value="IMPDH"/>
    <property type="match status" value="1"/>
</dbReference>
<feature type="domain" description="CBS" evidence="5">
    <location>
        <begin position="151"/>
        <end position="209"/>
    </location>
</feature>
<dbReference type="FunFam" id="3.20.20.70:FF:000424">
    <property type="entry name" value="Inosine-5'-monophosphate dehydrogenase 2"/>
    <property type="match status" value="1"/>
</dbReference>
<dbReference type="CDD" id="cd04601">
    <property type="entry name" value="CBS_pair_IMPDH"/>
    <property type="match status" value="1"/>
</dbReference>
<organism evidence="6">
    <name type="scientific">marine sediment metagenome</name>
    <dbReference type="NCBI Taxonomy" id="412755"/>
    <lineage>
        <taxon>unclassified sequences</taxon>
        <taxon>metagenomes</taxon>
        <taxon>ecological metagenomes</taxon>
    </lineage>
</organism>
<dbReference type="Pfam" id="PF00571">
    <property type="entry name" value="CBS"/>
    <property type="match status" value="2"/>
</dbReference>
<dbReference type="AlphaFoldDB" id="A0A0F9T2U6"/>
<dbReference type="GO" id="GO:0006183">
    <property type="term" value="P:GTP biosynthetic process"/>
    <property type="evidence" value="ECO:0007669"/>
    <property type="project" value="TreeGrafter"/>
</dbReference>
<evidence type="ECO:0000313" key="6">
    <source>
        <dbReference type="EMBL" id="KKN35768.1"/>
    </source>
</evidence>
<dbReference type="Gene3D" id="3.20.20.70">
    <property type="entry name" value="Aldolase class I"/>
    <property type="match status" value="1"/>
</dbReference>
<evidence type="ECO:0000256" key="3">
    <source>
        <dbReference type="ARBA" id="ARBA00023002"/>
    </source>
</evidence>
<dbReference type="PANTHER" id="PTHR11911">
    <property type="entry name" value="INOSINE-5-MONOPHOSPHATE DEHYDROGENASE RELATED"/>
    <property type="match status" value="1"/>
</dbReference>
<feature type="non-terminal residue" evidence="6">
    <location>
        <position position="271"/>
    </location>
</feature>
<evidence type="ECO:0000256" key="1">
    <source>
        <dbReference type="ARBA" id="ARBA00005502"/>
    </source>
</evidence>
<reference evidence="6" key="1">
    <citation type="journal article" date="2015" name="Nature">
        <title>Complex archaea that bridge the gap between prokaryotes and eukaryotes.</title>
        <authorList>
            <person name="Spang A."/>
            <person name="Saw J.H."/>
            <person name="Jorgensen S.L."/>
            <person name="Zaremba-Niedzwiedzka K."/>
            <person name="Martijn J."/>
            <person name="Lind A.E."/>
            <person name="van Eijk R."/>
            <person name="Schleper C."/>
            <person name="Guy L."/>
            <person name="Ettema T.J."/>
        </authorList>
    </citation>
    <scope>NUCLEOTIDE SEQUENCE</scope>
</reference>
<comment type="similarity">
    <text evidence="1">Belongs to the IMPDH/GMPR family.</text>
</comment>
<protein>
    <recommendedName>
        <fullName evidence="5">CBS domain-containing protein</fullName>
    </recommendedName>
</protein>
<gene>
    <name evidence="6" type="ORF">LCGC14_0780220</name>
</gene>
<dbReference type="PANTHER" id="PTHR11911:SF111">
    <property type="entry name" value="INOSINE-5'-MONOPHOSPHATE DEHYDROGENASE"/>
    <property type="match status" value="1"/>
</dbReference>
<dbReference type="GO" id="GO:0046872">
    <property type="term" value="F:metal ion binding"/>
    <property type="evidence" value="ECO:0007669"/>
    <property type="project" value="UniProtKB-KW"/>
</dbReference>
<evidence type="ECO:0000259" key="5">
    <source>
        <dbReference type="PROSITE" id="PS51371"/>
    </source>
</evidence>
<dbReference type="SMART" id="SM00116">
    <property type="entry name" value="CBS"/>
    <property type="match status" value="2"/>
</dbReference>
<name>A0A0F9T2U6_9ZZZZ</name>
<evidence type="ECO:0000256" key="2">
    <source>
        <dbReference type="ARBA" id="ARBA00022723"/>
    </source>
</evidence>
<keyword evidence="4" id="KW-0129">CBS domain</keyword>
<dbReference type="InterPro" id="IPR005990">
    <property type="entry name" value="IMP_DH"/>
</dbReference>
<dbReference type="InterPro" id="IPR000644">
    <property type="entry name" value="CBS_dom"/>
</dbReference>
<dbReference type="InterPro" id="IPR013785">
    <property type="entry name" value="Aldolase_TIM"/>
</dbReference>
<proteinExistence type="inferred from homology"/>
<accession>A0A0F9T2U6</accession>
<dbReference type="InterPro" id="IPR046342">
    <property type="entry name" value="CBS_dom_sf"/>
</dbReference>
<dbReference type="EMBL" id="LAZR01002013">
    <property type="protein sequence ID" value="KKN35768.1"/>
    <property type="molecule type" value="Genomic_DNA"/>
</dbReference>
<dbReference type="Pfam" id="PF00478">
    <property type="entry name" value="IMPDH"/>
    <property type="match status" value="1"/>
</dbReference>
<dbReference type="InterPro" id="IPR001093">
    <property type="entry name" value="IMP_DH_GMPRt"/>
</dbReference>
<dbReference type="PROSITE" id="PS51371">
    <property type="entry name" value="CBS"/>
    <property type="match status" value="2"/>
</dbReference>
<keyword evidence="3" id="KW-0560">Oxidoreductase</keyword>
<sequence>MRIAQEALTFDDVLLLPAYSNVMPRDVNLTTKLTRNININIPLLSAAMDTVTESRLAIAIAKEGGLGILHKNMTIEEQANEVRKVKKFESGVVRDPITISSNASIGEVVELTRANNISGVPVVDGDNLVGIVTSRDLRFETHFENPVSSVMTPKEKLVTVKENTDRKEILNLLHTHRIEKILVVDDNFHLQGMITVKDIQKSTDNPLASKDDQQRLRVGAATGIGEESKARVKALVEAGVDVIVVDTAHGHSQGVLDQVRWVKDTYPEVQV</sequence>
<feature type="domain" description="CBS" evidence="5">
    <location>
        <begin position="92"/>
        <end position="147"/>
    </location>
</feature>
<comment type="caution">
    <text evidence="6">The sequence shown here is derived from an EMBL/GenBank/DDBJ whole genome shotgun (WGS) entry which is preliminary data.</text>
</comment>
<dbReference type="SUPFAM" id="SSF54631">
    <property type="entry name" value="CBS-domain pair"/>
    <property type="match status" value="1"/>
</dbReference>
<dbReference type="SUPFAM" id="SSF51412">
    <property type="entry name" value="Inosine monophosphate dehydrogenase (IMPDH)"/>
    <property type="match status" value="1"/>
</dbReference>
<evidence type="ECO:0000256" key="4">
    <source>
        <dbReference type="ARBA" id="ARBA00023122"/>
    </source>
</evidence>